<evidence type="ECO:0000313" key="4">
    <source>
        <dbReference type="Proteomes" id="UP000187209"/>
    </source>
</evidence>
<dbReference type="GO" id="GO:0016567">
    <property type="term" value="P:protein ubiquitination"/>
    <property type="evidence" value="ECO:0007669"/>
    <property type="project" value="TreeGrafter"/>
</dbReference>
<evidence type="ECO:0008006" key="5">
    <source>
        <dbReference type="Google" id="ProtNLM"/>
    </source>
</evidence>
<keyword evidence="4" id="KW-1185">Reference proteome</keyword>
<name>A0A1R2CGV9_9CILI</name>
<proteinExistence type="predicted"/>
<organism evidence="3 4">
    <name type="scientific">Stentor coeruleus</name>
    <dbReference type="NCBI Taxonomy" id="5963"/>
    <lineage>
        <taxon>Eukaryota</taxon>
        <taxon>Sar</taxon>
        <taxon>Alveolata</taxon>
        <taxon>Ciliophora</taxon>
        <taxon>Postciliodesmatophora</taxon>
        <taxon>Heterotrichea</taxon>
        <taxon>Heterotrichida</taxon>
        <taxon>Stentoridae</taxon>
        <taxon>Stentor</taxon>
    </lineage>
</organism>
<keyword evidence="2" id="KW-0732">Signal</keyword>
<dbReference type="GO" id="GO:0031464">
    <property type="term" value="C:Cul4A-RING E3 ubiquitin ligase complex"/>
    <property type="evidence" value="ECO:0007669"/>
    <property type="project" value="TreeGrafter"/>
</dbReference>
<keyword evidence="1" id="KW-0472">Membrane</keyword>
<keyword evidence="1" id="KW-1133">Transmembrane helix</keyword>
<reference evidence="3 4" key="1">
    <citation type="submission" date="2016-11" db="EMBL/GenBank/DDBJ databases">
        <title>The macronuclear genome of Stentor coeruleus: a giant cell with tiny introns.</title>
        <authorList>
            <person name="Slabodnick M."/>
            <person name="Ruby J.G."/>
            <person name="Reiff S.B."/>
            <person name="Swart E.C."/>
            <person name="Gosai S."/>
            <person name="Prabakaran S."/>
            <person name="Witkowska E."/>
            <person name="Larue G.E."/>
            <person name="Fisher S."/>
            <person name="Freeman R.M."/>
            <person name="Gunawardena J."/>
            <person name="Chu W."/>
            <person name="Stover N.A."/>
            <person name="Gregory B.D."/>
            <person name="Nowacki M."/>
            <person name="Derisi J."/>
            <person name="Roy S.W."/>
            <person name="Marshall W.F."/>
            <person name="Sood P."/>
        </authorList>
    </citation>
    <scope>NUCLEOTIDE SEQUENCE [LARGE SCALE GENOMIC DNA]</scope>
    <source>
        <strain evidence="3">WM001</strain>
    </source>
</reference>
<feature type="transmembrane region" description="Helical" evidence="1">
    <location>
        <begin position="147"/>
        <end position="166"/>
    </location>
</feature>
<dbReference type="PANTHER" id="PTHR14255:SF3">
    <property type="entry name" value="SULFITE EXPORTER TAUE_SAFE FAMILY PROTEIN 5-RELATED"/>
    <property type="match status" value="1"/>
</dbReference>
<sequence>MKLLILFILITLSYSSSCESNNDCPSNNFCDKGKCAHKYLFPLSGMEILGTLLIFVCSALANAGGQGGGPLMTLILISIFKYDTHIALPMVQLIILGGSFIGFILKVHVRHPTRSRPVIDYYILLLFTPPLLLGTTIGVLLGFIFPAWLILVLLTLVLIWVTYTCAEISIKLIHKENAEKRKIADNTIVTGNYEDLNAYEKLLEANNDLKKIIDSEKKWFPLTPIIIFLGVYAFAIITFFLRGSPSSPSIIGVDHCSGIYWVINCVVFIGFVGLTGFVVWFVVADARKKQVLGYDFDDCDVVWKSKPAIVCVISGILAGIGASLLSIGGALVLGPIMLRLGLRSEVSTSTSRAIVVLTSSISIIQYSIAGKLEMIYGLWFFTFSLLGSVLGILAVKALVDQYNRGSIVVIVLTILMGLCAILTPSYGIIELTSQNSSEIGLRSFCS</sequence>
<feature type="transmembrane region" description="Helical" evidence="1">
    <location>
        <begin position="219"/>
        <end position="241"/>
    </location>
</feature>
<dbReference type="Proteomes" id="UP000187209">
    <property type="component" value="Unassembled WGS sequence"/>
</dbReference>
<protein>
    <recommendedName>
        <fullName evidence="5">Membrane transporter protein</fullName>
    </recommendedName>
</protein>
<keyword evidence="1" id="KW-0812">Transmembrane</keyword>
<dbReference type="EMBL" id="MPUH01000157">
    <property type="protein sequence ID" value="OMJ88176.1"/>
    <property type="molecule type" value="Genomic_DNA"/>
</dbReference>
<dbReference type="AlphaFoldDB" id="A0A1R2CGV9"/>
<gene>
    <name evidence="3" type="ORF">SteCoe_9909</name>
</gene>
<evidence type="ECO:0000313" key="3">
    <source>
        <dbReference type="EMBL" id="OMJ88176.1"/>
    </source>
</evidence>
<feature type="transmembrane region" description="Helical" evidence="1">
    <location>
        <begin position="376"/>
        <end position="395"/>
    </location>
</feature>
<dbReference type="OrthoDB" id="301723at2759"/>
<accession>A0A1R2CGV9</accession>
<comment type="caution">
    <text evidence="3">The sequence shown here is derived from an EMBL/GenBank/DDBJ whole genome shotgun (WGS) entry which is preliminary data.</text>
</comment>
<feature type="transmembrane region" description="Helical" evidence="1">
    <location>
        <begin position="309"/>
        <end position="338"/>
    </location>
</feature>
<feature type="transmembrane region" description="Helical" evidence="1">
    <location>
        <begin position="86"/>
        <end position="109"/>
    </location>
</feature>
<evidence type="ECO:0000256" key="2">
    <source>
        <dbReference type="SAM" id="SignalP"/>
    </source>
</evidence>
<feature type="signal peptide" evidence="2">
    <location>
        <begin position="1"/>
        <end position="20"/>
    </location>
</feature>
<feature type="transmembrane region" description="Helical" evidence="1">
    <location>
        <begin position="261"/>
        <end position="283"/>
    </location>
</feature>
<feature type="transmembrane region" description="Helical" evidence="1">
    <location>
        <begin position="121"/>
        <end position="141"/>
    </location>
</feature>
<feature type="chain" id="PRO_5012232690" description="Membrane transporter protein" evidence="2">
    <location>
        <begin position="21"/>
        <end position="446"/>
    </location>
</feature>
<evidence type="ECO:0000256" key="1">
    <source>
        <dbReference type="SAM" id="Phobius"/>
    </source>
</evidence>
<feature type="transmembrane region" description="Helical" evidence="1">
    <location>
        <begin position="407"/>
        <end position="429"/>
    </location>
</feature>
<feature type="transmembrane region" description="Helical" evidence="1">
    <location>
        <begin position="39"/>
        <end position="56"/>
    </location>
</feature>
<dbReference type="PANTHER" id="PTHR14255">
    <property type="entry name" value="CEREBLON"/>
    <property type="match status" value="1"/>
</dbReference>